<dbReference type="Proteomes" id="UP001162992">
    <property type="component" value="Chromosome 4"/>
</dbReference>
<keyword evidence="2" id="KW-1185">Reference proteome</keyword>
<comment type="caution">
    <text evidence="1">The sequence shown here is derived from an EMBL/GenBank/DDBJ whole genome shotgun (WGS) entry which is preliminary data.</text>
</comment>
<name>A0ACC2E2P4_DIPCM</name>
<dbReference type="EMBL" id="CM055095">
    <property type="protein sequence ID" value="KAJ7560721.1"/>
    <property type="molecule type" value="Genomic_DNA"/>
</dbReference>
<sequence>MSVFSVTALDRLIEPTDKGAPSRPANEKGPVREKRPLYSYSAYSPAAVNSNRPRSPSPSSFSSSPFIVNFKGRRAIRQEVQKPTLEHGAQSGSAQILDVERDSTGRKPKVTPSAESSQEDNGKEGVHSQMNKLDSDAVKTESGHMKSHSRCSPGNLSAEKDFSKLGKHEPLEYPVQVPKSDEGASDSTASGDEFFDAPESPASGSSIGDELPYDGTRTTNLDKLDELEADVEQCGSAQRALLTLKQQHEAVLEKLFLSGISLTPSHNQIIGRSSADLLDLSDQIIQRIEVARLVTCAVARGAAKAEAEKELALIIDSKNREISRLRDKLHYCETINHEMSQRNQESIEIARRRRRERQRRLRLTIGGLAITACLSMSATALYRYFPWEDFKAWRVSSDPIELVENTVGDDVVQC</sequence>
<organism evidence="1 2">
    <name type="scientific">Diphasiastrum complanatum</name>
    <name type="common">Issler's clubmoss</name>
    <name type="synonym">Lycopodium complanatum</name>
    <dbReference type="NCBI Taxonomy" id="34168"/>
    <lineage>
        <taxon>Eukaryota</taxon>
        <taxon>Viridiplantae</taxon>
        <taxon>Streptophyta</taxon>
        <taxon>Embryophyta</taxon>
        <taxon>Tracheophyta</taxon>
        <taxon>Lycopodiopsida</taxon>
        <taxon>Lycopodiales</taxon>
        <taxon>Lycopodiaceae</taxon>
        <taxon>Lycopodioideae</taxon>
        <taxon>Diphasiastrum</taxon>
    </lineage>
</organism>
<evidence type="ECO:0000313" key="2">
    <source>
        <dbReference type="Proteomes" id="UP001162992"/>
    </source>
</evidence>
<protein>
    <submittedName>
        <fullName evidence="1">Uncharacterized protein</fullName>
    </submittedName>
</protein>
<accession>A0ACC2E2P4</accession>
<proteinExistence type="predicted"/>
<evidence type="ECO:0000313" key="1">
    <source>
        <dbReference type="EMBL" id="KAJ7560721.1"/>
    </source>
</evidence>
<gene>
    <name evidence="1" type="ORF">O6H91_04G142300</name>
</gene>
<reference evidence="2" key="1">
    <citation type="journal article" date="2024" name="Proc. Natl. Acad. Sci. U.S.A.">
        <title>Extraordinary preservation of gene collinearity over three hundred million years revealed in homosporous lycophytes.</title>
        <authorList>
            <person name="Li C."/>
            <person name="Wickell D."/>
            <person name="Kuo L.Y."/>
            <person name="Chen X."/>
            <person name="Nie B."/>
            <person name="Liao X."/>
            <person name="Peng D."/>
            <person name="Ji J."/>
            <person name="Jenkins J."/>
            <person name="Williams M."/>
            <person name="Shu S."/>
            <person name="Plott C."/>
            <person name="Barry K."/>
            <person name="Rajasekar S."/>
            <person name="Grimwood J."/>
            <person name="Han X."/>
            <person name="Sun S."/>
            <person name="Hou Z."/>
            <person name="He W."/>
            <person name="Dai G."/>
            <person name="Sun C."/>
            <person name="Schmutz J."/>
            <person name="Leebens-Mack J.H."/>
            <person name="Li F.W."/>
            <person name="Wang L."/>
        </authorList>
    </citation>
    <scope>NUCLEOTIDE SEQUENCE [LARGE SCALE GENOMIC DNA]</scope>
    <source>
        <strain evidence="2">cv. PW_Plant_1</strain>
    </source>
</reference>